<dbReference type="GO" id="GO:0016020">
    <property type="term" value="C:membrane"/>
    <property type="evidence" value="ECO:0007669"/>
    <property type="project" value="UniProtKB-SubCell"/>
</dbReference>
<feature type="transmembrane region" description="Helical" evidence="7">
    <location>
        <begin position="63"/>
        <end position="83"/>
    </location>
</feature>
<evidence type="ECO:0000256" key="6">
    <source>
        <dbReference type="ARBA" id="ARBA00023136"/>
    </source>
</evidence>
<dbReference type="PANTHER" id="PTHR43840:SF50">
    <property type="entry name" value="MANGANESE EFFLUX SYSTEM PROTEIN MNES"/>
    <property type="match status" value="1"/>
</dbReference>
<evidence type="ECO:0000313" key="13">
    <source>
        <dbReference type="Proteomes" id="UP000544052"/>
    </source>
</evidence>
<name>A0A7W3TYA4_9LACO</name>
<dbReference type="AlphaFoldDB" id="A0A7W3TYA4"/>
<keyword evidence="4 7" id="KW-0812">Transmembrane</keyword>
<accession>A0A7W3TYA4</accession>
<evidence type="ECO:0000256" key="4">
    <source>
        <dbReference type="ARBA" id="ARBA00022692"/>
    </source>
</evidence>
<reference evidence="12 13" key="1">
    <citation type="submission" date="2020-07" db="EMBL/GenBank/DDBJ databases">
        <title>Description of Limosilactobacillus balticus sp. nov., Limosilactobacillus agrestis sp. nov., Limosilactobacillus albertensis sp. nov., Limosilactobacillus rudii sp. nov., Limosilactobacillus fastidiosus sp. nov., five novel Limosilactobacillus species isolated from the vertebrate gastrointestinal tract, and proposal of 6 subspecies of Limosilactobacillus reuteri adapted to the gastrointestinal tract of specific vertebrate hosts.</title>
        <authorList>
            <person name="Li F."/>
            <person name="Cheng C."/>
            <person name="Zheng J."/>
            <person name="Quevedo R.M."/>
            <person name="Li J."/>
            <person name="Roos S."/>
            <person name="Gaenzle M.G."/>
            <person name="Walter J."/>
        </authorList>
    </citation>
    <scope>NUCLEOTIDE SEQUENCE [LARGE SCALE GENOMIC DNA]</scope>
    <source>
        <strain evidence="11 12">WF-MA3-C</strain>
        <strain evidence="10 13">WF-MO7-1</strain>
    </source>
</reference>
<sequence>MNKLKKHINHEMNLWEHNQANELAKIRSSQRHLIFNLVAYISISIIEYWLAEISKSQTLRADAFNNLSGIISTFLLMMGLHIAQDVDDDDIAGVEMPDENENILGGDQRMQFIRWRYETVFSLVTAVIMVVIAIDVIIDGIKALINPASRVVPQPVAIIGAGIASVIMLIVWSMNRKAGRRLQNAALLASAQDSLADAFTSIGTMIAIAGALLFNLSWLDGVTSIIVGFFILYSGLKIFFQTSLNLVDYFDPKAEKEYRRTILKVKKVKHVAELKAHYNGNVVSLDATVLVDAKMTILESYQLSEKIERILRKKFGIVDTDISFIPDPSSFSDKDVKGHF</sequence>
<dbReference type="InterPro" id="IPR027470">
    <property type="entry name" value="Cation_efflux_CTD"/>
</dbReference>
<dbReference type="InterPro" id="IPR002524">
    <property type="entry name" value="Cation_efflux"/>
</dbReference>
<dbReference type="InterPro" id="IPR058533">
    <property type="entry name" value="Cation_efflux_TM"/>
</dbReference>
<comment type="subcellular location">
    <subcellularLocation>
        <location evidence="1">Membrane</location>
        <topology evidence="1">Multi-pass membrane protein</topology>
    </subcellularLocation>
</comment>
<keyword evidence="13" id="KW-1185">Reference proteome</keyword>
<evidence type="ECO:0000259" key="9">
    <source>
        <dbReference type="Pfam" id="PF16916"/>
    </source>
</evidence>
<feature type="domain" description="Cation efflux protein transmembrane" evidence="8">
    <location>
        <begin position="107"/>
        <end position="246"/>
    </location>
</feature>
<feature type="domain" description="Cation efflux protein cytoplasmic" evidence="9">
    <location>
        <begin position="253"/>
        <end position="319"/>
    </location>
</feature>
<feature type="transmembrane region" description="Helical" evidence="7">
    <location>
        <begin position="151"/>
        <end position="174"/>
    </location>
</feature>
<dbReference type="Pfam" id="PF16916">
    <property type="entry name" value="ZT_dimer"/>
    <property type="match status" value="1"/>
</dbReference>
<evidence type="ECO:0000256" key="5">
    <source>
        <dbReference type="ARBA" id="ARBA00022989"/>
    </source>
</evidence>
<comment type="caution">
    <text evidence="11">The sequence shown here is derived from an EMBL/GenBank/DDBJ whole genome shotgun (WGS) entry which is preliminary data.</text>
</comment>
<evidence type="ECO:0000313" key="11">
    <source>
        <dbReference type="EMBL" id="MBB1085513.1"/>
    </source>
</evidence>
<evidence type="ECO:0000256" key="1">
    <source>
        <dbReference type="ARBA" id="ARBA00004141"/>
    </source>
</evidence>
<dbReference type="InterPro" id="IPR050291">
    <property type="entry name" value="CDF_Transporter"/>
</dbReference>
<dbReference type="NCBIfam" id="TIGR01297">
    <property type="entry name" value="CDF"/>
    <property type="match status" value="1"/>
</dbReference>
<dbReference type="InterPro" id="IPR036837">
    <property type="entry name" value="Cation_efflux_CTD_sf"/>
</dbReference>
<feature type="transmembrane region" description="Helical" evidence="7">
    <location>
        <begin position="222"/>
        <end position="240"/>
    </location>
</feature>
<dbReference type="Gene3D" id="3.30.70.1350">
    <property type="entry name" value="Cation efflux protein, cytoplasmic domain"/>
    <property type="match status" value="1"/>
</dbReference>
<feature type="transmembrane region" description="Helical" evidence="7">
    <location>
        <begin position="195"/>
        <end position="216"/>
    </location>
</feature>
<evidence type="ECO:0000259" key="8">
    <source>
        <dbReference type="Pfam" id="PF01545"/>
    </source>
</evidence>
<dbReference type="EMBL" id="JACIUY010000044">
    <property type="protein sequence ID" value="MBB1085513.1"/>
    <property type="molecule type" value="Genomic_DNA"/>
</dbReference>
<keyword evidence="3" id="KW-0813">Transport</keyword>
<dbReference type="Pfam" id="PF01545">
    <property type="entry name" value="Cation_efflux"/>
    <property type="match status" value="1"/>
</dbReference>
<feature type="transmembrane region" description="Helical" evidence="7">
    <location>
        <begin position="33"/>
        <end position="51"/>
    </location>
</feature>
<evidence type="ECO:0000256" key="7">
    <source>
        <dbReference type="SAM" id="Phobius"/>
    </source>
</evidence>
<dbReference type="Proteomes" id="UP000544052">
    <property type="component" value="Unassembled WGS sequence"/>
</dbReference>
<dbReference type="Gene3D" id="1.20.1510.10">
    <property type="entry name" value="Cation efflux protein transmembrane domain"/>
    <property type="match status" value="1"/>
</dbReference>
<evidence type="ECO:0000313" key="12">
    <source>
        <dbReference type="Proteomes" id="UP000518255"/>
    </source>
</evidence>
<keyword evidence="6 7" id="KW-0472">Membrane</keyword>
<protein>
    <submittedName>
        <fullName evidence="11">Cation transporter</fullName>
    </submittedName>
</protein>
<dbReference type="GO" id="GO:0008324">
    <property type="term" value="F:monoatomic cation transmembrane transporter activity"/>
    <property type="evidence" value="ECO:0007669"/>
    <property type="project" value="InterPro"/>
</dbReference>
<dbReference type="SUPFAM" id="SSF160240">
    <property type="entry name" value="Cation efflux protein cytoplasmic domain-like"/>
    <property type="match status" value="1"/>
</dbReference>
<evidence type="ECO:0000256" key="2">
    <source>
        <dbReference type="ARBA" id="ARBA00008114"/>
    </source>
</evidence>
<evidence type="ECO:0000256" key="3">
    <source>
        <dbReference type="ARBA" id="ARBA00022448"/>
    </source>
</evidence>
<comment type="similarity">
    <text evidence="2">Belongs to the cation diffusion facilitator (CDF) transporter (TC 2.A.4) family.</text>
</comment>
<gene>
    <name evidence="11" type="ORF">H5R63_01700</name>
    <name evidence="10" type="ORF">H5R64_01770</name>
</gene>
<organism evidence="11 12">
    <name type="scientific">Limosilactobacillus fastidiosus</name>
    <dbReference type="NCBI Taxonomy" id="2759855"/>
    <lineage>
        <taxon>Bacteria</taxon>
        <taxon>Bacillati</taxon>
        <taxon>Bacillota</taxon>
        <taxon>Bacilli</taxon>
        <taxon>Lactobacillales</taxon>
        <taxon>Lactobacillaceae</taxon>
        <taxon>Limosilactobacillus</taxon>
    </lineage>
</organism>
<proteinExistence type="inferred from homology"/>
<feature type="transmembrane region" description="Helical" evidence="7">
    <location>
        <begin position="119"/>
        <end position="145"/>
    </location>
</feature>
<dbReference type="InterPro" id="IPR027469">
    <property type="entry name" value="Cation_efflux_TMD_sf"/>
</dbReference>
<dbReference type="SUPFAM" id="SSF161111">
    <property type="entry name" value="Cation efflux protein transmembrane domain-like"/>
    <property type="match status" value="1"/>
</dbReference>
<dbReference type="RefSeq" id="WP_182580425.1">
    <property type="nucleotide sequence ID" value="NZ_JACIUY010000044.1"/>
</dbReference>
<dbReference type="EMBL" id="JACIUZ010000019">
    <property type="protein sequence ID" value="MBB1062536.1"/>
    <property type="molecule type" value="Genomic_DNA"/>
</dbReference>
<dbReference type="PANTHER" id="PTHR43840">
    <property type="entry name" value="MITOCHONDRIAL METAL TRANSPORTER 1-RELATED"/>
    <property type="match status" value="1"/>
</dbReference>
<evidence type="ECO:0000313" key="10">
    <source>
        <dbReference type="EMBL" id="MBB1062536.1"/>
    </source>
</evidence>
<keyword evidence="5 7" id="KW-1133">Transmembrane helix</keyword>
<dbReference type="Proteomes" id="UP000518255">
    <property type="component" value="Unassembled WGS sequence"/>
</dbReference>